<comment type="similarity">
    <text evidence="1 9 10">Belongs to the DNA mismatch repair MutS family.</text>
</comment>
<evidence type="ECO:0000256" key="6">
    <source>
        <dbReference type="ARBA" id="ARBA00023125"/>
    </source>
</evidence>
<evidence type="ECO:0000256" key="8">
    <source>
        <dbReference type="ARBA" id="ARBA00024647"/>
    </source>
</evidence>
<proteinExistence type="inferred from homology"/>
<dbReference type="GO" id="GO:0005524">
    <property type="term" value="F:ATP binding"/>
    <property type="evidence" value="ECO:0007669"/>
    <property type="project" value="UniProtKB-UniRule"/>
</dbReference>
<dbReference type="Gene3D" id="3.40.1170.10">
    <property type="entry name" value="DNA repair protein MutS, domain I"/>
    <property type="match status" value="1"/>
</dbReference>
<keyword evidence="4 9" id="KW-0227">DNA damage</keyword>
<dbReference type="PANTHER" id="PTHR11361">
    <property type="entry name" value="DNA MISMATCH REPAIR PROTEIN MUTS FAMILY MEMBER"/>
    <property type="match status" value="1"/>
</dbReference>
<dbReference type="Pfam" id="PF01624">
    <property type="entry name" value="MutS_I"/>
    <property type="match status" value="1"/>
</dbReference>
<dbReference type="InterPro" id="IPR007695">
    <property type="entry name" value="DNA_mismatch_repair_MutS-lik_N"/>
</dbReference>
<name>A0A4R1BM12_9PROT</name>
<dbReference type="SUPFAM" id="SSF48334">
    <property type="entry name" value="DNA repair protein MutS, domain III"/>
    <property type="match status" value="1"/>
</dbReference>
<sequence>MMQQYLRIKAEQPDMLLFYRMGDFYELFFDDAERAARLLDITLTTRGQSAGQPIKMAGVPYHAVEQYLARLVRQGESVAICEQIGDPKASKGPVERKVIRIVTPGTLTDDVLLDDKRDAAILAVAAGRGRLALAWLTLSSGRLAAKEVEPGRLASELARLVPSEILLPDDFADPALAGLKAALTRRPAWQFDAERGARLLTEHFGVHDLSAWDIQDKPLVQAAAGLLLDYARHTQQSTLPHVNGLALERDSEYVLMDAAARRTLEISETLRGETEPTLFSELDRCRTGMGSRLLKHWLHHPLRDVARRQGRLAAIAAFIENPEAVRAVARELRAMADLERIAARVALRSARPRDLSGLRDSLALLPGLRDALAGAGGVLAELAERLDFPPAPAAQLAAAIKPEPAAVLREGGVVADGYDAELDELRGLQSHSGEFLIALEARERERTGIANLRVEYNKVSGFYIEVSRAQADKVPADYHRRQTLKNVERYLTAELKAFEDKFLSASERALAREKLLYEQLLDDLAPHIAELQRVAMAVAGLDIHASQAELAQARNLVRPEFAETWGIRIAGGRHPVVEPRVDAFIANDLRLDPTRRMLVVTGPNMGGKSTYMRQTALIVLLACCGLYVPAERALVGPVDQIFTRVGSSDDLAGGRSTFMVEMTETAQILNNASEHSLVLMDEIGRGTSTFDGVSIAWSVARHLAEKVRAYTLFATHYFELTQLAHEYRSLANVHLDAVENNGNLTFLHSVEDGPASQSYGIQVARLAGVPGSVVNAARRKLVELENAQVATAGQGDLFASLPPAPEAPAAPALDRLAAVDPDSLSPREALDILYELKKLSA</sequence>
<comment type="caution">
    <text evidence="12">The sequence shown here is derived from an EMBL/GenBank/DDBJ whole genome shotgun (WGS) entry which is preliminary data.</text>
</comment>
<evidence type="ECO:0000256" key="2">
    <source>
        <dbReference type="ARBA" id="ARBA00021982"/>
    </source>
</evidence>
<dbReference type="SUPFAM" id="SSF53150">
    <property type="entry name" value="DNA repair protein MutS, domain II"/>
    <property type="match status" value="1"/>
</dbReference>
<dbReference type="CDD" id="cd03284">
    <property type="entry name" value="ABC_MutS1"/>
    <property type="match status" value="1"/>
</dbReference>
<dbReference type="Gene3D" id="1.10.1420.10">
    <property type="match status" value="2"/>
</dbReference>
<dbReference type="GO" id="GO:0003684">
    <property type="term" value="F:damaged DNA binding"/>
    <property type="evidence" value="ECO:0007669"/>
    <property type="project" value="UniProtKB-UniRule"/>
</dbReference>
<gene>
    <name evidence="9 12" type="primary">mutS</name>
    <name evidence="12" type="ORF">EZJ19_02435</name>
</gene>
<evidence type="ECO:0000256" key="9">
    <source>
        <dbReference type="HAMAP-Rule" id="MF_00096"/>
    </source>
</evidence>
<evidence type="ECO:0000256" key="4">
    <source>
        <dbReference type="ARBA" id="ARBA00022763"/>
    </source>
</evidence>
<dbReference type="GO" id="GO:0030983">
    <property type="term" value="F:mismatched DNA binding"/>
    <property type="evidence" value="ECO:0007669"/>
    <property type="project" value="InterPro"/>
</dbReference>
<keyword evidence="13" id="KW-1185">Reference proteome</keyword>
<organism evidence="12 13">
    <name type="scientific">Parasulfuritortus cantonensis</name>
    <dbReference type="NCBI Taxonomy" id="2528202"/>
    <lineage>
        <taxon>Bacteria</taxon>
        <taxon>Pseudomonadati</taxon>
        <taxon>Pseudomonadota</taxon>
        <taxon>Betaproteobacteria</taxon>
        <taxon>Nitrosomonadales</taxon>
        <taxon>Thiobacillaceae</taxon>
        <taxon>Parasulfuritortus</taxon>
    </lineage>
</organism>
<dbReference type="EMBL" id="SJZB01000011">
    <property type="protein sequence ID" value="TCJ18386.1"/>
    <property type="molecule type" value="Genomic_DNA"/>
</dbReference>
<dbReference type="Gene3D" id="3.40.50.300">
    <property type="entry name" value="P-loop containing nucleotide triphosphate hydrolases"/>
    <property type="match status" value="1"/>
</dbReference>
<accession>A0A4R1BM12</accession>
<dbReference type="InterPro" id="IPR000432">
    <property type="entry name" value="DNA_mismatch_repair_MutS_C"/>
</dbReference>
<keyword evidence="3 9" id="KW-0547">Nucleotide-binding</keyword>
<dbReference type="PANTHER" id="PTHR11361:SF34">
    <property type="entry name" value="DNA MISMATCH REPAIR PROTEIN MSH1, MITOCHONDRIAL"/>
    <property type="match status" value="1"/>
</dbReference>
<dbReference type="Pfam" id="PF00488">
    <property type="entry name" value="MutS_V"/>
    <property type="match status" value="1"/>
</dbReference>
<dbReference type="PIRSF" id="PIRSF037677">
    <property type="entry name" value="DNA_mis_repair_Msh6"/>
    <property type="match status" value="1"/>
</dbReference>
<dbReference type="InterPro" id="IPR005748">
    <property type="entry name" value="DNA_mismatch_repair_MutS"/>
</dbReference>
<dbReference type="InterPro" id="IPR045076">
    <property type="entry name" value="MutS"/>
</dbReference>
<dbReference type="RefSeq" id="WP_131444716.1">
    <property type="nucleotide sequence ID" value="NZ_SJZB01000011.1"/>
</dbReference>
<evidence type="ECO:0000256" key="5">
    <source>
        <dbReference type="ARBA" id="ARBA00022840"/>
    </source>
</evidence>
<dbReference type="InterPro" id="IPR007860">
    <property type="entry name" value="DNA_mmatch_repair_MutS_con_dom"/>
</dbReference>
<feature type="domain" description="DNA mismatch repair proteins mutS family" evidence="11">
    <location>
        <begin position="676"/>
        <end position="692"/>
    </location>
</feature>
<evidence type="ECO:0000256" key="3">
    <source>
        <dbReference type="ARBA" id="ARBA00022741"/>
    </source>
</evidence>
<evidence type="ECO:0000256" key="7">
    <source>
        <dbReference type="ARBA" id="ARBA00023204"/>
    </source>
</evidence>
<dbReference type="SMART" id="SM00534">
    <property type="entry name" value="MUTSac"/>
    <property type="match status" value="1"/>
</dbReference>
<dbReference type="GO" id="GO:0140664">
    <property type="term" value="F:ATP-dependent DNA damage sensor activity"/>
    <property type="evidence" value="ECO:0007669"/>
    <property type="project" value="InterPro"/>
</dbReference>
<dbReference type="OrthoDB" id="9802448at2"/>
<dbReference type="InterPro" id="IPR007696">
    <property type="entry name" value="DNA_mismatch_repair_MutS_core"/>
</dbReference>
<dbReference type="SUPFAM" id="SSF52540">
    <property type="entry name" value="P-loop containing nucleoside triphosphate hydrolases"/>
    <property type="match status" value="1"/>
</dbReference>
<reference evidence="12 13" key="1">
    <citation type="submission" date="2019-03" db="EMBL/GenBank/DDBJ databases">
        <title>Genome sequence of Thiobacillaceae bacterium LSR1, a sulfur-oxidizing bacterium isolated from freshwater sediment.</title>
        <authorList>
            <person name="Li S."/>
        </authorList>
    </citation>
    <scope>NUCLEOTIDE SEQUENCE [LARGE SCALE GENOMIC DNA]</scope>
    <source>
        <strain evidence="12 13">LSR1</strain>
    </source>
</reference>
<protein>
    <recommendedName>
        <fullName evidence="2 9">DNA mismatch repair protein MutS</fullName>
    </recommendedName>
</protein>
<dbReference type="Gene3D" id="3.30.420.110">
    <property type="entry name" value="MutS, connector domain"/>
    <property type="match status" value="1"/>
</dbReference>
<dbReference type="HAMAP" id="MF_00096">
    <property type="entry name" value="MutS"/>
    <property type="match status" value="1"/>
</dbReference>
<dbReference type="GO" id="GO:0005829">
    <property type="term" value="C:cytosol"/>
    <property type="evidence" value="ECO:0007669"/>
    <property type="project" value="TreeGrafter"/>
</dbReference>
<evidence type="ECO:0000259" key="11">
    <source>
        <dbReference type="PROSITE" id="PS00486"/>
    </source>
</evidence>
<evidence type="ECO:0000256" key="10">
    <source>
        <dbReference type="RuleBase" id="RU003756"/>
    </source>
</evidence>
<evidence type="ECO:0000313" key="12">
    <source>
        <dbReference type="EMBL" id="TCJ18386.1"/>
    </source>
</evidence>
<dbReference type="InterPro" id="IPR007861">
    <property type="entry name" value="DNA_mismatch_repair_MutS_clamp"/>
</dbReference>
<evidence type="ECO:0000313" key="13">
    <source>
        <dbReference type="Proteomes" id="UP000295443"/>
    </source>
</evidence>
<dbReference type="InterPro" id="IPR016151">
    <property type="entry name" value="DNA_mismatch_repair_MutS_N"/>
</dbReference>
<keyword evidence="5 9" id="KW-0067">ATP-binding</keyword>
<dbReference type="NCBIfam" id="NF003810">
    <property type="entry name" value="PRK05399.1"/>
    <property type="match status" value="1"/>
</dbReference>
<dbReference type="InterPro" id="IPR017261">
    <property type="entry name" value="DNA_mismatch_repair_MutS/MSH"/>
</dbReference>
<keyword evidence="6 9" id="KW-0238">DNA-binding</keyword>
<dbReference type="InterPro" id="IPR036187">
    <property type="entry name" value="DNA_mismatch_repair_MutS_sf"/>
</dbReference>
<comment type="function">
    <text evidence="8 9">This protein is involved in the repair of mismatches in DNA. It is possible that it carries out the mismatch recognition step. This protein has a weak ATPase activity.</text>
</comment>
<dbReference type="InterPro" id="IPR027417">
    <property type="entry name" value="P-loop_NTPase"/>
</dbReference>
<dbReference type="AlphaFoldDB" id="A0A4R1BM12"/>
<dbReference type="Pfam" id="PF05188">
    <property type="entry name" value="MutS_II"/>
    <property type="match status" value="1"/>
</dbReference>
<dbReference type="NCBIfam" id="TIGR01070">
    <property type="entry name" value="mutS1"/>
    <property type="match status" value="1"/>
</dbReference>
<keyword evidence="7 9" id="KW-0234">DNA repair</keyword>
<evidence type="ECO:0000256" key="1">
    <source>
        <dbReference type="ARBA" id="ARBA00006271"/>
    </source>
</evidence>
<dbReference type="Proteomes" id="UP000295443">
    <property type="component" value="Unassembled WGS sequence"/>
</dbReference>
<dbReference type="FunFam" id="3.40.1170.10:FF:000001">
    <property type="entry name" value="DNA mismatch repair protein MutS"/>
    <property type="match status" value="1"/>
</dbReference>
<dbReference type="GO" id="GO:0006298">
    <property type="term" value="P:mismatch repair"/>
    <property type="evidence" value="ECO:0007669"/>
    <property type="project" value="UniProtKB-UniRule"/>
</dbReference>
<dbReference type="InterPro" id="IPR036678">
    <property type="entry name" value="MutS_con_dom_sf"/>
</dbReference>
<dbReference type="Pfam" id="PF05190">
    <property type="entry name" value="MutS_IV"/>
    <property type="match status" value="1"/>
</dbReference>
<dbReference type="Gene3D" id="6.10.140.430">
    <property type="match status" value="1"/>
</dbReference>
<dbReference type="PROSITE" id="PS00486">
    <property type="entry name" value="DNA_MISMATCH_REPAIR_2"/>
    <property type="match status" value="1"/>
</dbReference>
<dbReference type="Pfam" id="PF05192">
    <property type="entry name" value="MutS_III"/>
    <property type="match status" value="1"/>
</dbReference>
<dbReference type="SUPFAM" id="SSF55271">
    <property type="entry name" value="DNA repair protein MutS, domain I"/>
    <property type="match status" value="1"/>
</dbReference>
<dbReference type="SMART" id="SM00533">
    <property type="entry name" value="MUTSd"/>
    <property type="match status" value="1"/>
</dbReference>
<feature type="binding site" evidence="9">
    <location>
        <begin position="602"/>
        <end position="609"/>
    </location>
    <ligand>
        <name>ATP</name>
        <dbReference type="ChEBI" id="CHEBI:30616"/>
    </ligand>
</feature>